<dbReference type="HOGENOM" id="CLU_1853669_0_0_5"/>
<accession>Q07QK3</accession>
<sequence>MKAEKPRRISGAECIAPVPGSTDLIAQNRRRWRAARRRAVRWLPFARAIDKTAKRYPRAVRRAAAPHLIEGLLVRTRARRRRENAKAWLSMKVLPSVFPTLSVVVRQRGERGSSPRLTAIDGAGPARHRARPCSIRNA</sequence>
<organism evidence="2">
    <name type="scientific">Rhodopseudomonas palustris (strain BisA53)</name>
    <dbReference type="NCBI Taxonomy" id="316055"/>
    <lineage>
        <taxon>Bacteria</taxon>
        <taxon>Pseudomonadati</taxon>
        <taxon>Pseudomonadota</taxon>
        <taxon>Alphaproteobacteria</taxon>
        <taxon>Hyphomicrobiales</taxon>
        <taxon>Nitrobacteraceae</taxon>
        <taxon>Rhodopseudomonas</taxon>
    </lineage>
</organism>
<feature type="region of interest" description="Disordered" evidence="1">
    <location>
        <begin position="113"/>
        <end position="138"/>
    </location>
</feature>
<dbReference type="EMBL" id="CP000463">
    <property type="protein sequence ID" value="ABJ05781.1"/>
    <property type="molecule type" value="Genomic_DNA"/>
</dbReference>
<dbReference type="AlphaFoldDB" id="Q07QK3"/>
<name>Q07QK3_RHOP5</name>
<proteinExistence type="predicted"/>
<gene>
    <name evidence="2" type="ordered locus">RPE_1833</name>
</gene>
<evidence type="ECO:0000313" key="2">
    <source>
        <dbReference type="EMBL" id="ABJ05781.1"/>
    </source>
</evidence>
<dbReference type="KEGG" id="rpe:RPE_1833"/>
<evidence type="ECO:0000256" key="1">
    <source>
        <dbReference type="SAM" id="MobiDB-lite"/>
    </source>
</evidence>
<protein>
    <submittedName>
        <fullName evidence="2">Uncharacterized protein</fullName>
    </submittedName>
</protein>
<reference evidence="2" key="1">
    <citation type="submission" date="2006-09" db="EMBL/GenBank/DDBJ databases">
        <title>Complete sequence of Rhodopseudomonas palustris BisA53.</title>
        <authorList>
            <consortium name="US DOE Joint Genome Institute"/>
            <person name="Copeland A."/>
            <person name="Lucas S."/>
            <person name="Lapidus A."/>
            <person name="Barry K."/>
            <person name="Detter J.C."/>
            <person name="Glavina del Rio T."/>
            <person name="Hammon N."/>
            <person name="Israni S."/>
            <person name="Dalin E."/>
            <person name="Tice H."/>
            <person name="Pitluck S."/>
            <person name="Chain P."/>
            <person name="Malfatti S."/>
            <person name="Shin M."/>
            <person name="Vergez L."/>
            <person name="Schmutz J."/>
            <person name="Larimer F."/>
            <person name="Land M."/>
            <person name="Hauser L."/>
            <person name="Pelletier D.A."/>
            <person name="Kyrpides N."/>
            <person name="Kim E."/>
            <person name="Harwood C.S."/>
            <person name="Oda Y."/>
            <person name="Richardson P."/>
        </authorList>
    </citation>
    <scope>NUCLEOTIDE SEQUENCE [LARGE SCALE GENOMIC DNA]</scope>
    <source>
        <strain evidence="2">BisA53</strain>
    </source>
</reference>